<evidence type="ECO:0000313" key="2">
    <source>
        <dbReference type="Proteomes" id="UP000251717"/>
    </source>
</evidence>
<keyword evidence="2" id="KW-1185">Reference proteome</keyword>
<dbReference type="RefSeq" id="WP_116592717.1">
    <property type="nucleotide sequence ID" value="NZ_MZGS01000028.1"/>
</dbReference>
<name>A0A315XK11_9EURY</name>
<organism evidence="1 2">
    <name type="scientific">Methanobrevibacter thaueri</name>
    <dbReference type="NCBI Taxonomy" id="190975"/>
    <lineage>
        <taxon>Archaea</taxon>
        <taxon>Methanobacteriati</taxon>
        <taxon>Methanobacteriota</taxon>
        <taxon>Methanomada group</taxon>
        <taxon>Methanobacteria</taxon>
        <taxon>Methanobacteriales</taxon>
        <taxon>Methanobacteriaceae</taxon>
        <taxon>Methanobrevibacter</taxon>
    </lineage>
</organism>
<evidence type="ECO:0000313" key="1">
    <source>
        <dbReference type="EMBL" id="PWB85208.1"/>
    </source>
</evidence>
<dbReference type="AlphaFoldDB" id="A0A315XK11"/>
<gene>
    <name evidence="1" type="ORF">MBBTH_18070</name>
</gene>
<protein>
    <submittedName>
        <fullName evidence="1">Uncharacterized protein</fullName>
    </submittedName>
</protein>
<reference evidence="1 2" key="1">
    <citation type="submission" date="2017-03" db="EMBL/GenBank/DDBJ databases">
        <title>Genome sequence of Methanobrevibacter thaueri.</title>
        <authorList>
            <person name="Poehlein A."/>
            <person name="Seedorf H."/>
            <person name="Daniel R."/>
        </authorList>
    </citation>
    <scope>NUCLEOTIDE SEQUENCE [LARGE SCALE GENOMIC DNA]</scope>
    <source>
        <strain evidence="1 2">DSM 11995</strain>
    </source>
</reference>
<dbReference type="Proteomes" id="UP000251717">
    <property type="component" value="Unassembled WGS sequence"/>
</dbReference>
<comment type="caution">
    <text evidence="1">The sequence shown here is derived from an EMBL/GenBank/DDBJ whole genome shotgun (WGS) entry which is preliminary data.</text>
</comment>
<sequence length="308" mass="36520">MSEKYIRENRNSYVIIKSSKSYGKFQSMDDAIFARDLLVENDWDLDSIDEVQKVDDTYVITAVIDEKLHVIARFRKKPDDETIQRLIKKRMRNPNYSRYGLNITRVFDTFVIKKRIAGDDYVFGYYDSLADAEFVRNHLLENQWNINSFSQIMHDAENKNYKITEIICDRVYVLDTFTSIDEIDLDRVHEEFLTKISKHKLGLACYPHLDELTGEIPTLEERFNVKVHDDSWNLEDASDPLNDIIFTLTPWQKTVYDAVNDSTIEEIEKSLQRYRSKNFTRKIEKNLDELIEMNLISKNQEVYIKRNP</sequence>
<dbReference type="OrthoDB" id="77655at2157"/>
<dbReference type="EMBL" id="MZGS01000028">
    <property type="protein sequence ID" value="PWB85208.1"/>
    <property type="molecule type" value="Genomic_DNA"/>
</dbReference>
<proteinExistence type="predicted"/>
<accession>A0A315XK11</accession>